<protein>
    <submittedName>
        <fullName evidence="2">C39 family peptidase</fullName>
    </submittedName>
</protein>
<feature type="domain" description="Peptidase C39-like" evidence="1">
    <location>
        <begin position="4"/>
        <end position="172"/>
    </location>
</feature>
<proteinExistence type="predicted"/>
<name>A0ABX7FK52_BRECH</name>
<reference evidence="2 3" key="1">
    <citation type="submission" date="2021-01" db="EMBL/GenBank/DDBJ databases">
        <title>Identification of strong promoters based on the transcriptome of Brevibacillus choshinensis.</title>
        <authorList>
            <person name="Yao D."/>
            <person name="Zhang K."/>
            <person name="Wu J."/>
        </authorList>
    </citation>
    <scope>NUCLEOTIDE SEQUENCE [LARGE SCALE GENOMIC DNA]</scope>
    <source>
        <strain evidence="2 3">HPD31-SP3</strain>
    </source>
</reference>
<dbReference type="EMBL" id="CP069127">
    <property type="protein sequence ID" value="QRG66583.1"/>
    <property type="molecule type" value="Genomic_DNA"/>
</dbReference>
<dbReference type="InterPro" id="IPR039564">
    <property type="entry name" value="Peptidase_C39-like"/>
</dbReference>
<dbReference type="Pfam" id="PF13529">
    <property type="entry name" value="Peptidase_C39_2"/>
    <property type="match status" value="1"/>
</dbReference>
<evidence type="ECO:0000313" key="3">
    <source>
        <dbReference type="Proteomes" id="UP000596248"/>
    </source>
</evidence>
<dbReference type="Gene3D" id="3.90.70.10">
    <property type="entry name" value="Cysteine proteinases"/>
    <property type="match status" value="1"/>
</dbReference>
<dbReference type="RefSeq" id="WP_203353649.1">
    <property type="nucleotide sequence ID" value="NZ_CP069127.1"/>
</dbReference>
<keyword evidence="3" id="KW-1185">Reference proteome</keyword>
<evidence type="ECO:0000259" key="1">
    <source>
        <dbReference type="Pfam" id="PF13529"/>
    </source>
</evidence>
<dbReference type="Proteomes" id="UP000596248">
    <property type="component" value="Chromosome"/>
</dbReference>
<organism evidence="2 3">
    <name type="scientific">Brevibacillus choshinensis</name>
    <dbReference type="NCBI Taxonomy" id="54911"/>
    <lineage>
        <taxon>Bacteria</taxon>
        <taxon>Bacillati</taxon>
        <taxon>Bacillota</taxon>
        <taxon>Bacilli</taxon>
        <taxon>Bacillales</taxon>
        <taxon>Paenibacillaceae</taxon>
        <taxon>Brevibacillus</taxon>
    </lineage>
</organism>
<accession>A0ABX7FK52</accession>
<gene>
    <name evidence="2" type="ORF">JNE38_24195</name>
</gene>
<sequence length="203" mass="23240">MEKIPYYAQFESRDRVLDLIAGKLPYADDPLWQRSGATDPEEYAQWSSHICGMACLKMHLAHWQKRNIPTMELMRQCRAYGGYVVGEDGSIKGLIYRPFITFIAEEYGLSAELREHTPIEEIYGLLDRGYVFIASVHPGIRTPEKEPPKQGGHLVYVFGKNSERREIVFHNPSGHTPATQEAVHLDLDTFSKFYAHRGILIKT</sequence>
<evidence type="ECO:0000313" key="2">
    <source>
        <dbReference type="EMBL" id="QRG66583.1"/>
    </source>
</evidence>